<comment type="similarity">
    <text evidence="1">Belongs to the NAD(P)-dependent epimerase/dehydratase family. SDR39U1 subfamily.</text>
</comment>
<comment type="caution">
    <text evidence="4">The sequence shown here is derived from an EMBL/GenBank/DDBJ whole genome shotgun (WGS) entry which is preliminary data.</text>
</comment>
<dbReference type="InterPro" id="IPR001509">
    <property type="entry name" value="Epimerase_deHydtase"/>
</dbReference>
<dbReference type="RefSeq" id="WP_209145368.1">
    <property type="nucleotide sequence ID" value="NZ_JAGHKP010000002.1"/>
</dbReference>
<name>A0ABS3YCG6_9BACT</name>
<feature type="domain" description="DUF1731" evidence="3">
    <location>
        <begin position="256"/>
        <end position="302"/>
    </location>
</feature>
<proteinExistence type="inferred from homology"/>
<dbReference type="Pfam" id="PF01370">
    <property type="entry name" value="Epimerase"/>
    <property type="match status" value="1"/>
</dbReference>
<evidence type="ECO:0000313" key="5">
    <source>
        <dbReference type="Proteomes" id="UP000679126"/>
    </source>
</evidence>
<dbReference type="InterPro" id="IPR013549">
    <property type="entry name" value="DUF1731"/>
</dbReference>
<dbReference type="SUPFAM" id="SSF51735">
    <property type="entry name" value="NAD(P)-binding Rossmann-fold domains"/>
    <property type="match status" value="1"/>
</dbReference>
<evidence type="ECO:0000256" key="1">
    <source>
        <dbReference type="ARBA" id="ARBA00009353"/>
    </source>
</evidence>
<reference evidence="5" key="1">
    <citation type="submission" date="2021-03" db="EMBL/GenBank/DDBJ databases">
        <title>Assistant Professor.</title>
        <authorList>
            <person name="Huq M.A."/>
        </authorList>
    </citation>
    <scope>NUCLEOTIDE SEQUENCE [LARGE SCALE GENOMIC DNA]</scope>
    <source>
        <strain evidence="5">MAH-28</strain>
    </source>
</reference>
<dbReference type="Gene3D" id="3.40.50.720">
    <property type="entry name" value="NAD(P)-binding Rossmann-like Domain"/>
    <property type="match status" value="1"/>
</dbReference>
<evidence type="ECO:0000259" key="3">
    <source>
        <dbReference type="Pfam" id="PF08338"/>
    </source>
</evidence>
<keyword evidence="5" id="KW-1185">Reference proteome</keyword>
<gene>
    <name evidence="4" type="ORF">J7I43_09150</name>
</gene>
<dbReference type="NCBIfam" id="TIGR01777">
    <property type="entry name" value="yfcH"/>
    <property type="match status" value="1"/>
</dbReference>
<dbReference type="Pfam" id="PF08338">
    <property type="entry name" value="DUF1731"/>
    <property type="match status" value="1"/>
</dbReference>
<dbReference type="Proteomes" id="UP000679126">
    <property type="component" value="Unassembled WGS sequence"/>
</dbReference>
<dbReference type="EMBL" id="JAGHKP010000002">
    <property type="protein sequence ID" value="MBO9152376.1"/>
    <property type="molecule type" value="Genomic_DNA"/>
</dbReference>
<evidence type="ECO:0000259" key="2">
    <source>
        <dbReference type="Pfam" id="PF01370"/>
    </source>
</evidence>
<sequence length="306" mass="33832">MKETVLITGGTGLVGQALTSLLLERGYQVTIFTRGKKRSDQRGLTYAQWDPARKTLDITALQAADYIIHLAGANVADSRWTAKRKQEIVDSRVESANLLFDQLRQHPNKVKKVISASATGWYGEYTGKIFTENDPAADDFLGITCKAWENSVRQMESLGKTVIILRTGIVLSLNGGAIREFRKPARFGFATVMGNGEQFVSWIHLQDLVRLYHNALLNDQLHGVYNAVAPRPVTNLQLVQSLARAMKGNSFITVHVPAFALKLALGEMSTEVLKSVKVSSEKIQQTGFVFSYPDVDSAVEQLVTHP</sequence>
<dbReference type="PANTHER" id="PTHR11092:SF0">
    <property type="entry name" value="EPIMERASE FAMILY PROTEIN SDR39U1"/>
    <property type="match status" value="1"/>
</dbReference>
<dbReference type="InterPro" id="IPR036291">
    <property type="entry name" value="NAD(P)-bd_dom_sf"/>
</dbReference>
<protein>
    <submittedName>
        <fullName evidence="4">TIGR01777 family oxidoreductase</fullName>
    </submittedName>
</protein>
<organism evidence="4 5">
    <name type="scientific">Chitinophaga chungangae</name>
    <dbReference type="NCBI Taxonomy" id="2821488"/>
    <lineage>
        <taxon>Bacteria</taxon>
        <taxon>Pseudomonadati</taxon>
        <taxon>Bacteroidota</taxon>
        <taxon>Chitinophagia</taxon>
        <taxon>Chitinophagales</taxon>
        <taxon>Chitinophagaceae</taxon>
        <taxon>Chitinophaga</taxon>
    </lineage>
</organism>
<dbReference type="PANTHER" id="PTHR11092">
    <property type="entry name" value="SUGAR NUCLEOTIDE EPIMERASE RELATED"/>
    <property type="match status" value="1"/>
</dbReference>
<dbReference type="InterPro" id="IPR010099">
    <property type="entry name" value="SDR39U1"/>
</dbReference>
<evidence type="ECO:0000313" key="4">
    <source>
        <dbReference type="EMBL" id="MBO9152376.1"/>
    </source>
</evidence>
<accession>A0ABS3YCG6</accession>
<feature type="domain" description="NAD-dependent epimerase/dehydratase" evidence="2">
    <location>
        <begin position="5"/>
        <end position="226"/>
    </location>
</feature>